<evidence type="ECO:0000313" key="1">
    <source>
        <dbReference type="EMBL" id="CAP50730.1"/>
    </source>
</evidence>
<reference evidence="1 2" key="1">
    <citation type="journal article" date="2008" name="J. Biotechnol.">
        <title>The genome of Xanthomonas campestris pv. campestris B100 and its use for the reconstruction of metabolic pathways involved in xanthan biosynthesis.</title>
        <authorList>
            <person name="Vorholter F.J."/>
            <person name="Schneiker S."/>
            <person name="Goesmann A."/>
            <person name="Krause L."/>
            <person name="Bekel T."/>
            <person name="Kaiser O."/>
            <person name="Linke B."/>
            <person name="Patschkowski T."/>
            <person name="Ruckert C."/>
            <person name="Schmid J."/>
            <person name="Sidhu V.K."/>
            <person name="Sieber V."/>
            <person name="Tauch A."/>
            <person name="Watt S.A."/>
            <person name="Weisshaar B."/>
            <person name="Becker A."/>
            <person name="Niehaus K."/>
            <person name="Puhler A."/>
        </authorList>
    </citation>
    <scope>NUCLEOTIDE SEQUENCE [LARGE SCALE GENOMIC DNA]</scope>
    <source>
        <strain evidence="1 2">B100</strain>
    </source>
</reference>
<dbReference type="AlphaFoldDB" id="B0RQJ5"/>
<gene>
    <name evidence="1" type="ORF">XCCB100_1380</name>
</gene>
<dbReference type="Proteomes" id="UP000001188">
    <property type="component" value="Chromosome"/>
</dbReference>
<evidence type="ECO:0000313" key="2">
    <source>
        <dbReference type="Proteomes" id="UP000001188"/>
    </source>
</evidence>
<protein>
    <submittedName>
        <fullName evidence="1">Small putative membrane protein</fullName>
    </submittedName>
</protein>
<name>B0RQJ5_XANCB</name>
<proteinExistence type="predicted"/>
<dbReference type="HOGENOM" id="CLU_3241472_0_0_6"/>
<sequence length="43" mass="4463">MSGGWLEADKDVKSPGVALGCAAGRFSFGCFIAASCAARVRWL</sequence>
<accession>B0RQJ5</accession>
<dbReference type="KEGG" id="xca:xcc-b100_1380"/>
<dbReference type="EMBL" id="AM920689">
    <property type="protein sequence ID" value="CAP50730.1"/>
    <property type="molecule type" value="Genomic_DNA"/>
</dbReference>
<organism evidence="1 2">
    <name type="scientific">Xanthomonas campestris pv. campestris (strain B100)</name>
    <dbReference type="NCBI Taxonomy" id="509169"/>
    <lineage>
        <taxon>Bacteria</taxon>
        <taxon>Pseudomonadati</taxon>
        <taxon>Pseudomonadota</taxon>
        <taxon>Gammaproteobacteria</taxon>
        <taxon>Lysobacterales</taxon>
        <taxon>Lysobacteraceae</taxon>
        <taxon>Xanthomonas</taxon>
    </lineage>
</organism>